<name>A0A914ZSC8_PARUN</name>
<dbReference type="Proteomes" id="UP000887569">
    <property type="component" value="Unplaced"/>
</dbReference>
<dbReference type="WBParaSite" id="PgB12X_g040_t01">
    <property type="protein sequence ID" value="PgB12X_g040_t01"/>
    <property type="gene ID" value="PgB12X_g040"/>
</dbReference>
<keyword evidence="1" id="KW-1185">Reference proteome</keyword>
<sequence>MEGRQQIKTRLVVSHWNRMSHSRILTTKRGWLASTQRVFRTIHTTLDDVIELQCHICLYYVVLLRKFGRGGFFFI</sequence>
<accession>A0A914ZSC8</accession>
<evidence type="ECO:0000313" key="2">
    <source>
        <dbReference type="WBParaSite" id="PgB12X_g040_t01"/>
    </source>
</evidence>
<organism evidence="1 2">
    <name type="scientific">Parascaris univalens</name>
    <name type="common">Nematode worm</name>
    <dbReference type="NCBI Taxonomy" id="6257"/>
    <lineage>
        <taxon>Eukaryota</taxon>
        <taxon>Metazoa</taxon>
        <taxon>Ecdysozoa</taxon>
        <taxon>Nematoda</taxon>
        <taxon>Chromadorea</taxon>
        <taxon>Rhabditida</taxon>
        <taxon>Spirurina</taxon>
        <taxon>Ascaridomorpha</taxon>
        <taxon>Ascaridoidea</taxon>
        <taxon>Ascarididae</taxon>
        <taxon>Parascaris</taxon>
    </lineage>
</organism>
<protein>
    <submittedName>
        <fullName evidence="2">Uncharacterized protein</fullName>
    </submittedName>
</protein>
<reference evidence="2" key="1">
    <citation type="submission" date="2022-11" db="UniProtKB">
        <authorList>
            <consortium name="WormBaseParasite"/>
        </authorList>
    </citation>
    <scope>IDENTIFICATION</scope>
</reference>
<proteinExistence type="predicted"/>
<evidence type="ECO:0000313" key="1">
    <source>
        <dbReference type="Proteomes" id="UP000887569"/>
    </source>
</evidence>
<dbReference type="AlphaFoldDB" id="A0A914ZSC8"/>